<sequence>MTVQSRACAVEKSQPKASNAPPTFNFRQGWSMSGGLNSCHSEITVNGELPDAVGTEKKGLTWIADGCAIIIGRRLIRQPVKMQATFPTGEPTLGLHIPVAGRLVASLAGAGSVAENERSYGLNWVNGSIADVEFDHATPGIYQTLLFICSGSYLRRILDGTRRPRLIDSFLCEKAQSTLTTVNATAMIRGIPQLVNSNPYDGDLSRLYLQGQVFNLMAGVMSDLEDGGSRDQSHSDKANAKIRAVCDMLRSNLERLPPIEVLATSVGLSPRELGRTFRVSTGRTLLGWVAERRLEEAARLLVDGALPIKVVSHRAGYAHVASFTSAFTRQFGTPPSEYRRMRISRHFVPGWMTGQE</sequence>
<keyword evidence="3" id="KW-0804">Transcription</keyword>
<evidence type="ECO:0000313" key="7">
    <source>
        <dbReference type="Proteomes" id="UP000251075"/>
    </source>
</evidence>
<proteinExistence type="predicted"/>
<name>A0A364NVM8_9PROT</name>
<dbReference type="InterPro" id="IPR018060">
    <property type="entry name" value="HTH_AraC"/>
</dbReference>
<dbReference type="GO" id="GO:0043565">
    <property type="term" value="F:sequence-specific DNA binding"/>
    <property type="evidence" value="ECO:0007669"/>
    <property type="project" value="InterPro"/>
</dbReference>
<evidence type="ECO:0000313" key="6">
    <source>
        <dbReference type="EMBL" id="RAU21116.1"/>
    </source>
</evidence>
<dbReference type="EMBL" id="PGTO01000013">
    <property type="protein sequence ID" value="RAU21116.1"/>
    <property type="molecule type" value="Genomic_DNA"/>
</dbReference>
<evidence type="ECO:0000256" key="1">
    <source>
        <dbReference type="ARBA" id="ARBA00023015"/>
    </source>
</evidence>
<gene>
    <name evidence="6" type="ORF">CU669_15290</name>
</gene>
<keyword evidence="7" id="KW-1185">Reference proteome</keyword>
<evidence type="ECO:0000256" key="4">
    <source>
        <dbReference type="SAM" id="MobiDB-lite"/>
    </source>
</evidence>
<evidence type="ECO:0000256" key="2">
    <source>
        <dbReference type="ARBA" id="ARBA00023125"/>
    </source>
</evidence>
<keyword evidence="1" id="KW-0805">Transcription regulation</keyword>
<feature type="region of interest" description="Disordered" evidence="4">
    <location>
        <begin position="1"/>
        <end position="21"/>
    </location>
</feature>
<feature type="domain" description="HTH araC/xylS-type" evidence="5">
    <location>
        <begin position="243"/>
        <end position="341"/>
    </location>
</feature>
<accession>A0A364NVM8</accession>
<dbReference type="InterPro" id="IPR018062">
    <property type="entry name" value="HTH_AraC-typ_CS"/>
</dbReference>
<comment type="caution">
    <text evidence="6">The sequence shown here is derived from an EMBL/GenBank/DDBJ whole genome shotgun (WGS) entry which is preliminary data.</text>
</comment>
<evidence type="ECO:0000256" key="3">
    <source>
        <dbReference type="ARBA" id="ARBA00023163"/>
    </source>
</evidence>
<protein>
    <recommendedName>
        <fullName evidence="5">HTH araC/xylS-type domain-containing protein</fullName>
    </recommendedName>
</protein>
<dbReference type="Gene3D" id="1.10.10.60">
    <property type="entry name" value="Homeodomain-like"/>
    <property type="match status" value="2"/>
</dbReference>
<dbReference type="PANTHER" id="PTHR47893">
    <property type="entry name" value="REGULATORY PROTEIN PCHR"/>
    <property type="match status" value="1"/>
</dbReference>
<dbReference type="InterPro" id="IPR053142">
    <property type="entry name" value="PchR_regulatory_protein"/>
</dbReference>
<dbReference type="GO" id="GO:0003700">
    <property type="term" value="F:DNA-binding transcription factor activity"/>
    <property type="evidence" value="ECO:0007669"/>
    <property type="project" value="InterPro"/>
</dbReference>
<dbReference type="InterPro" id="IPR009057">
    <property type="entry name" value="Homeodomain-like_sf"/>
</dbReference>
<dbReference type="OrthoDB" id="9802263at2"/>
<dbReference type="AlphaFoldDB" id="A0A364NVM8"/>
<dbReference type="Proteomes" id="UP000251075">
    <property type="component" value="Unassembled WGS sequence"/>
</dbReference>
<dbReference type="SMART" id="SM00342">
    <property type="entry name" value="HTH_ARAC"/>
    <property type="match status" value="1"/>
</dbReference>
<reference evidence="6 7" key="1">
    <citation type="submission" date="2017-11" db="EMBL/GenBank/DDBJ databases">
        <title>Draft genome sequence of magnetotactic bacterium Magnetospirillum kuznetsovii LBB-42.</title>
        <authorList>
            <person name="Grouzdev D.S."/>
            <person name="Rysina M.S."/>
            <person name="Baslerov R.V."/>
            <person name="Koziaeva V."/>
        </authorList>
    </citation>
    <scope>NUCLEOTIDE SEQUENCE [LARGE SCALE GENOMIC DNA]</scope>
    <source>
        <strain evidence="6 7">LBB-42</strain>
    </source>
</reference>
<keyword evidence="2" id="KW-0238">DNA-binding</keyword>
<dbReference type="SUPFAM" id="SSF46689">
    <property type="entry name" value="Homeodomain-like"/>
    <property type="match status" value="1"/>
</dbReference>
<dbReference type="Pfam" id="PF12833">
    <property type="entry name" value="HTH_18"/>
    <property type="match status" value="1"/>
</dbReference>
<evidence type="ECO:0000259" key="5">
    <source>
        <dbReference type="PROSITE" id="PS01124"/>
    </source>
</evidence>
<dbReference type="PANTHER" id="PTHR47893:SF1">
    <property type="entry name" value="REGULATORY PROTEIN PCHR"/>
    <property type="match status" value="1"/>
</dbReference>
<organism evidence="6 7">
    <name type="scientific">Paramagnetospirillum kuznetsovii</name>
    <dbReference type="NCBI Taxonomy" id="2053833"/>
    <lineage>
        <taxon>Bacteria</taxon>
        <taxon>Pseudomonadati</taxon>
        <taxon>Pseudomonadota</taxon>
        <taxon>Alphaproteobacteria</taxon>
        <taxon>Rhodospirillales</taxon>
        <taxon>Magnetospirillaceae</taxon>
        <taxon>Paramagnetospirillum</taxon>
    </lineage>
</organism>
<dbReference type="PROSITE" id="PS00041">
    <property type="entry name" value="HTH_ARAC_FAMILY_1"/>
    <property type="match status" value="1"/>
</dbReference>
<dbReference type="PROSITE" id="PS01124">
    <property type="entry name" value="HTH_ARAC_FAMILY_2"/>
    <property type="match status" value="1"/>
</dbReference>